<dbReference type="AlphaFoldDB" id="A0A239PT20"/>
<evidence type="ECO:0000256" key="7">
    <source>
        <dbReference type="ARBA" id="ARBA00022723"/>
    </source>
</evidence>
<evidence type="ECO:0000256" key="12">
    <source>
        <dbReference type="ARBA" id="ARBA00023268"/>
    </source>
</evidence>
<protein>
    <recommendedName>
        <fullName evidence="18">Bifunctional protein GlmU</fullName>
    </recommendedName>
    <domain>
        <recommendedName>
            <fullName evidence="18">UDP-N-acetylglucosamine pyrophosphorylase</fullName>
            <ecNumber evidence="18">2.7.7.23</ecNumber>
        </recommendedName>
        <alternativeName>
            <fullName evidence="18">N-acetylglucosamine-1-phosphate uridyltransferase</fullName>
        </alternativeName>
    </domain>
    <domain>
        <recommendedName>
            <fullName evidence="18">Glucosamine-1-phosphate N-acetyltransferase</fullName>
            <ecNumber evidence="18">2.3.1.157</ecNumber>
        </recommendedName>
    </domain>
</protein>
<dbReference type="GO" id="GO:0071555">
    <property type="term" value="P:cell wall organization"/>
    <property type="evidence" value="ECO:0007669"/>
    <property type="project" value="UniProtKB-KW"/>
</dbReference>
<feature type="region of interest" description="Linker" evidence="18">
    <location>
        <begin position="233"/>
        <end position="253"/>
    </location>
</feature>
<dbReference type="GO" id="GO:0000902">
    <property type="term" value="P:cell morphogenesis"/>
    <property type="evidence" value="ECO:0007669"/>
    <property type="project" value="UniProtKB-UniRule"/>
</dbReference>
<evidence type="ECO:0000256" key="1">
    <source>
        <dbReference type="ARBA" id="ARBA00004496"/>
    </source>
</evidence>
<proteinExistence type="inferred from homology"/>
<sequence>MSEQAIAAVILAAGRGERMRSAKPKVLHEVAGRSMLAHAMASAGALCPQRLVVVIGDQAPEVGEAARALRPDAAIAVQAPPRGTGDAVARALPALEGFDGVVLILYADTPLARPETLSRLVARAQGEAGAVLGFRTDSPGAYGRLVRDGDGALAAIIEAKDASAEERAITLCNAGLMAVDAAFLREALPRLTNDNAKGEYYLTDVVATARASGRRFAVVEGEQSEALGVNARAELAAVEAIFQARLREAAMAAGATLIDPQTVYFSWDTKVGRDVVIEPGVFFGPGVEIADGATVRAFSHIEGARIAPGAVVGPFARLRPGAEIGAGARVGNFVEVKKAQIGEGAKVNHLAYVGDAEVGARANIGAGAITCNYDGFRKHRTEIGEGAFIGSNSALVAPVSIGRGAYVGSGSVITRNVEEDALAVARGRQAEIKGWAARFRRANSREEKE</sequence>
<keyword evidence="6 18" id="KW-0548">Nucleotidyltransferase</keyword>
<dbReference type="InterPro" id="IPR029044">
    <property type="entry name" value="Nucleotide-diphossugar_trans"/>
</dbReference>
<dbReference type="GO" id="GO:0009245">
    <property type="term" value="P:lipid A biosynthetic process"/>
    <property type="evidence" value="ECO:0007669"/>
    <property type="project" value="UniProtKB-UniRule"/>
</dbReference>
<accession>A0A239PT20</accession>
<comment type="subunit">
    <text evidence="18">Homotrimer.</text>
</comment>
<feature type="binding site" evidence="18">
    <location>
        <position position="409"/>
    </location>
    <ligand>
        <name>acetyl-CoA</name>
        <dbReference type="ChEBI" id="CHEBI:57288"/>
    </ligand>
</feature>
<evidence type="ECO:0000256" key="9">
    <source>
        <dbReference type="ARBA" id="ARBA00022842"/>
    </source>
</evidence>
<dbReference type="InterPro" id="IPR018357">
    <property type="entry name" value="Hexapep_transf_CS"/>
</dbReference>
<dbReference type="UniPathway" id="UPA00973"/>
<name>A0A239PT20_9PROT</name>
<evidence type="ECO:0000313" key="20">
    <source>
        <dbReference type="EMBL" id="SNT73193.1"/>
    </source>
</evidence>
<dbReference type="InterPro" id="IPR011004">
    <property type="entry name" value="Trimer_LpxA-like_sf"/>
</dbReference>
<dbReference type="InterPro" id="IPR038009">
    <property type="entry name" value="GlmU_C_LbH"/>
</dbReference>
<dbReference type="InterPro" id="IPR025877">
    <property type="entry name" value="MobA-like_NTP_Trfase"/>
</dbReference>
<feature type="binding site" evidence="18">
    <location>
        <position position="158"/>
    </location>
    <ligand>
        <name>UDP-N-acetyl-alpha-D-glucosamine</name>
        <dbReference type="ChEBI" id="CHEBI:57705"/>
    </ligand>
</feature>
<evidence type="ECO:0000256" key="6">
    <source>
        <dbReference type="ARBA" id="ARBA00022695"/>
    </source>
</evidence>
<dbReference type="NCBIfam" id="TIGR01173">
    <property type="entry name" value="glmU"/>
    <property type="match status" value="1"/>
</dbReference>
<evidence type="ECO:0000256" key="16">
    <source>
        <dbReference type="ARBA" id="ARBA00048493"/>
    </source>
</evidence>
<organism evidence="20 21">
    <name type="scientific">Amphiplicatus metriothermophilus</name>
    <dbReference type="NCBI Taxonomy" id="1519374"/>
    <lineage>
        <taxon>Bacteria</taxon>
        <taxon>Pseudomonadati</taxon>
        <taxon>Pseudomonadota</taxon>
        <taxon>Alphaproteobacteria</taxon>
        <taxon>Parvularculales</taxon>
        <taxon>Parvularculaceae</taxon>
        <taxon>Amphiplicatus</taxon>
    </lineage>
</organism>
<feature type="binding site" evidence="18">
    <location>
        <position position="319"/>
    </location>
    <ligand>
        <name>UDP-N-acetyl-alpha-D-glucosamine</name>
        <dbReference type="ChEBI" id="CHEBI:57705"/>
    </ligand>
</feature>
<evidence type="ECO:0000256" key="11">
    <source>
        <dbReference type="ARBA" id="ARBA00022984"/>
    </source>
</evidence>
<evidence type="ECO:0000256" key="17">
    <source>
        <dbReference type="ARBA" id="ARBA00049628"/>
    </source>
</evidence>
<keyword evidence="7 18" id="KW-0479">Metal-binding</keyword>
<comment type="pathway">
    <text evidence="18">Nucleotide-sugar biosynthesis; UDP-N-acetyl-alpha-D-glucosamine biosynthesis; UDP-N-acetyl-alpha-D-glucosamine from N-acetyl-alpha-D-glucosamine 1-phosphate: step 1/1.</text>
</comment>
<keyword evidence="5 18" id="KW-0808">Transferase</keyword>
<evidence type="ECO:0000256" key="14">
    <source>
        <dbReference type="ARBA" id="ARBA00023316"/>
    </source>
</evidence>
<dbReference type="OrthoDB" id="9775031at2"/>
<evidence type="ECO:0000256" key="4">
    <source>
        <dbReference type="ARBA" id="ARBA00022490"/>
    </source>
</evidence>
<feature type="binding site" evidence="18">
    <location>
        <position position="426"/>
    </location>
    <ligand>
        <name>acetyl-CoA</name>
        <dbReference type="ChEBI" id="CHEBI:57288"/>
    </ligand>
</feature>
<dbReference type="EC" id="2.7.7.23" evidence="18"/>
<dbReference type="GO" id="GO:0005737">
    <property type="term" value="C:cytoplasm"/>
    <property type="evidence" value="ECO:0007669"/>
    <property type="project" value="UniProtKB-SubCell"/>
</dbReference>
<keyword evidence="13 18" id="KW-0012">Acyltransferase</keyword>
<dbReference type="Pfam" id="PF00132">
    <property type="entry name" value="Hexapep"/>
    <property type="match status" value="2"/>
</dbReference>
<feature type="domain" description="MobA-like NTP transferase" evidence="19">
    <location>
        <begin position="8"/>
        <end position="135"/>
    </location>
</feature>
<feature type="binding site" evidence="18">
    <location>
        <position position="25"/>
    </location>
    <ligand>
        <name>UDP-N-acetyl-alpha-D-glucosamine</name>
        <dbReference type="ChEBI" id="CHEBI:57705"/>
    </ligand>
</feature>
<evidence type="ECO:0000259" key="19">
    <source>
        <dbReference type="Pfam" id="PF12804"/>
    </source>
</evidence>
<dbReference type="SUPFAM" id="SSF51161">
    <property type="entry name" value="Trimeric LpxA-like enzymes"/>
    <property type="match status" value="1"/>
</dbReference>
<dbReference type="Proteomes" id="UP000198346">
    <property type="component" value="Unassembled WGS sequence"/>
</dbReference>
<feature type="binding site" evidence="18">
    <location>
        <position position="337"/>
    </location>
    <ligand>
        <name>UDP-N-acetyl-alpha-D-glucosamine</name>
        <dbReference type="ChEBI" id="CHEBI:57705"/>
    </ligand>
</feature>
<keyword evidence="9 18" id="KW-0460">Magnesium</keyword>
<feature type="binding site" evidence="18">
    <location>
        <begin position="83"/>
        <end position="84"/>
    </location>
    <ligand>
        <name>UDP-N-acetyl-alpha-D-glucosamine</name>
        <dbReference type="ChEBI" id="CHEBI:57705"/>
    </ligand>
</feature>
<feature type="binding site" evidence="18">
    <location>
        <position position="108"/>
    </location>
    <ligand>
        <name>Mg(2+)</name>
        <dbReference type="ChEBI" id="CHEBI:18420"/>
    </ligand>
</feature>
<dbReference type="RefSeq" id="WP_089412074.1">
    <property type="nucleotide sequence ID" value="NZ_FZQA01000003.1"/>
</dbReference>
<dbReference type="Pfam" id="PF12804">
    <property type="entry name" value="NTP_transf_3"/>
    <property type="match status" value="1"/>
</dbReference>
<feature type="binding site" evidence="18">
    <location>
        <position position="366"/>
    </location>
    <ligand>
        <name>acetyl-CoA</name>
        <dbReference type="ChEBI" id="CHEBI:57288"/>
    </ligand>
</feature>
<dbReference type="GO" id="GO:0003977">
    <property type="term" value="F:UDP-N-acetylglucosamine diphosphorylase activity"/>
    <property type="evidence" value="ECO:0007669"/>
    <property type="project" value="UniProtKB-UniRule"/>
</dbReference>
<evidence type="ECO:0000256" key="2">
    <source>
        <dbReference type="ARBA" id="ARBA00007707"/>
    </source>
</evidence>
<comment type="function">
    <text evidence="17 18">Catalyzes the last two sequential reactions in the de novo biosynthetic pathway for UDP-N-acetylglucosamine (UDP-GlcNAc). The C-terminal domain catalyzes the transfer of acetyl group from acetyl coenzyme A to glucosamine-1-phosphate (GlcN-1-P) to produce N-acetylglucosamine-1-phosphate (GlcNAc-1-P), which is converted into UDP-GlcNAc by the transfer of uridine 5-monophosphate (from uridine 5-triphosphate), a reaction catalyzed by the N-terminal domain.</text>
</comment>
<feature type="binding site" evidence="18">
    <location>
        <position position="230"/>
    </location>
    <ligand>
        <name>UDP-N-acetyl-alpha-D-glucosamine</name>
        <dbReference type="ChEBI" id="CHEBI:57705"/>
    </ligand>
</feature>
<dbReference type="Gene3D" id="2.160.10.10">
    <property type="entry name" value="Hexapeptide repeat proteins"/>
    <property type="match status" value="1"/>
</dbReference>
<comment type="pathway">
    <text evidence="18">Bacterial outer membrane biogenesis; LPS lipid A biosynthesis.</text>
</comment>
<dbReference type="EMBL" id="FZQA01000003">
    <property type="protein sequence ID" value="SNT73193.1"/>
    <property type="molecule type" value="Genomic_DNA"/>
</dbReference>
<feature type="binding site" evidence="18">
    <location>
        <begin position="11"/>
        <end position="14"/>
    </location>
    <ligand>
        <name>UDP-N-acetyl-alpha-D-glucosamine</name>
        <dbReference type="ChEBI" id="CHEBI:57705"/>
    </ligand>
</feature>
<comment type="catalytic activity">
    <reaction evidence="16 18">
        <text>N-acetyl-alpha-D-glucosamine 1-phosphate + UTP + H(+) = UDP-N-acetyl-alpha-D-glucosamine + diphosphate</text>
        <dbReference type="Rhea" id="RHEA:13509"/>
        <dbReference type="ChEBI" id="CHEBI:15378"/>
        <dbReference type="ChEBI" id="CHEBI:33019"/>
        <dbReference type="ChEBI" id="CHEBI:46398"/>
        <dbReference type="ChEBI" id="CHEBI:57705"/>
        <dbReference type="ChEBI" id="CHEBI:57776"/>
        <dbReference type="EC" id="2.7.7.23"/>
    </reaction>
</comment>
<comment type="subcellular location">
    <subcellularLocation>
        <location evidence="1 18">Cytoplasm</location>
    </subcellularLocation>
</comment>
<feature type="binding site" evidence="18">
    <location>
        <position position="230"/>
    </location>
    <ligand>
        <name>Mg(2+)</name>
        <dbReference type="ChEBI" id="CHEBI:18420"/>
    </ligand>
</feature>
<dbReference type="PROSITE" id="PS00101">
    <property type="entry name" value="HEXAPEP_TRANSFERASES"/>
    <property type="match status" value="1"/>
</dbReference>
<dbReference type="NCBIfam" id="NF010933">
    <property type="entry name" value="PRK14353.1"/>
    <property type="match status" value="1"/>
</dbReference>
<dbReference type="GO" id="GO:0009252">
    <property type="term" value="P:peptidoglycan biosynthetic process"/>
    <property type="evidence" value="ECO:0007669"/>
    <property type="project" value="UniProtKB-UniRule"/>
</dbReference>
<dbReference type="GO" id="GO:0016020">
    <property type="term" value="C:membrane"/>
    <property type="evidence" value="ECO:0007669"/>
    <property type="project" value="GOC"/>
</dbReference>
<dbReference type="UniPathway" id="UPA00113">
    <property type="reaction ID" value="UER00532"/>
</dbReference>
<comment type="caution">
    <text evidence="18">Lacks conserved residue(s) required for the propagation of feature annotation.</text>
</comment>
<keyword evidence="8 18" id="KW-0677">Repeat</keyword>
<dbReference type="Gene3D" id="3.90.550.10">
    <property type="entry name" value="Spore Coat Polysaccharide Biosynthesis Protein SpsA, Chain A"/>
    <property type="match status" value="1"/>
</dbReference>
<dbReference type="GO" id="GO:0019134">
    <property type="term" value="F:glucosamine-1-phosphate N-acetyltransferase activity"/>
    <property type="evidence" value="ECO:0007669"/>
    <property type="project" value="UniProtKB-UniRule"/>
</dbReference>
<evidence type="ECO:0000256" key="8">
    <source>
        <dbReference type="ARBA" id="ARBA00022737"/>
    </source>
</evidence>
<comment type="similarity">
    <text evidence="2 18">In the C-terminal section; belongs to the transferase hexapeptide repeat family.</text>
</comment>
<keyword evidence="4 18" id="KW-0963">Cytoplasm</keyword>
<comment type="cofactor">
    <cofactor evidence="18">
        <name>Mg(2+)</name>
        <dbReference type="ChEBI" id="CHEBI:18420"/>
    </cofactor>
    <text evidence="18">Binds 1 Mg(2+) ion per subunit.</text>
</comment>
<evidence type="ECO:0000256" key="18">
    <source>
        <dbReference type="HAMAP-Rule" id="MF_01631"/>
    </source>
</evidence>
<feature type="binding site" evidence="18">
    <location>
        <position position="78"/>
    </location>
    <ligand>
        <name>UDP-N-acetyl-alpha-D-glucosamine</name>
        <dbReference type="ChEBI" id="CHEBI:57705"/>
    </ligand>
</feature>
<feature type="region of interest" description="Pyrophosphorylase" evidence="18">
    <location>
        <begin position="1"/>
        <end position="232"/>
    </location>
</feature>
<feature type="binding site" evidence="18">
    <location>
        <position position="363"/>
    </location>
    <ligand>
        <name>UDP-N-acetyl-alpha-D-glucosamine</name>
        <dbReference type="ChEBI" id="CHEBI:57705"/>
    </ligand>
</feature>
<feature type="binding site" evidence="18">
    <location>
        <position position="143"/>
    </location>
    <ligand>
        <name>UDP-N-acetyl-alpha-D-glucosamine</name>
        <dbReference type="ChEBI" id="CHEBI:57705"/>
    </ligand>
</feature>
<dbReference type="InterPro" id="IPR050065">
    <property type="entry name" value="GlmU-like"/>
</dbReference>
<evidence type="ECO:0000256" key="15">
    <source>
        <dbReference type="ARBA" id="ARBA00048247"/>
    </source>
</evidence>
<evidence type="ECO:0000256" key="3">
    <source>
        <dbReference type="ARBA" id="ARBA00007947"/>
    </source>
</evidence>
<dbReference type="EC" id="2.3.1.157" evidence="18"/>
<dbReference type="GO" id="GO:0000287">
    <property type="term" value="F:magnesium ion binding"/>
    <property type="evidence" value="ECO:0007669"/>
    <property type="project" value="UniProtKB-UniRule"/>
</dbReference>
<comment type="similarity">
    <text evidence="3 18">In the N-terminal section; belongs to the N-acetylglucosamine-1-phosphate uridyltransferase family.</text>
</comment>
<feature type="binding site" evidence="18">
    <location>
        <position position="352"/>
    </location>
    <ligand>
        <name>UDP-N-acetyl-alpha-D-glucosamine</name>
        <dbReference type="ChEBI" id="CHEBI:57705"/>
    </ligand>
</feature>
<dbReference type="CDD" id="cd02540">
    <property type="entry name" value="GT2_GlmU_N_bac"/>
    <property type="match status" value="1"/>
</dbReference>
<dbReference type="InterPro" id="IPR005882">
    <property type="entry name" value="Bifunctional_GlmU"/>
</dbReference>
<keyword evidence="14 18" id="KW-0961">Cell wall biogenesis/degradation</keyword>
<dbReference type="PANTHER" id="PTHR43584:SF3">
    <property type="entry name" value="BIFUNCTIONAL PROTEIN GLMU"/>
    <property type="match status" value="1"/>
</dbReference>
<dbReference type="PANTHER" id="PTHR43584">
    <property type="entry name" value="NUCLEOTIDYL TRANSFERASE"/>
    <property type="match status" value="1"/>
</dbReference>
<keyword evidence="10 18" id="KW-0133">Cell shape</keyword>
<feature type="binding site" evidence="18">
    <location>
        <position position="391"/>
    </location>
    <ligand>
        <name>acetyl-CoA</name>
        <dbReference type="ChEBI" id="CHEBI:57288"/>
    </ligand>
</feature>
<comment type="catalytic activity">
    <reaction evidence="15 18">
        <text>alpha-D-glucosamine 1-phosphate + acetyl-CoA = N-acetyl-alpha-D-glucosamine 1-phosphate + CoA + H(+)</text>
        <dbReference type="Rhea" id="RHEA:13725"/>
        <dbReference type="ChEBI" id="CHEBI:15378"/>
        <dbReference type="ChEBI" id="CHEBI:57287"/>
        <dbReference type="ChEBI" id="CHEBI:57288"/>
        <dbReference type="ChEBI" id="CHEBI:57776"/>
        <dbReference type="ChEBI" id="CHEBI:58516"/>
        <dbReference type="EC" id="2.3.1.157"/>
    </reaction>
</comment>
<dbReference type="HAMAP" id="MF_01631">
    <property type="entry name" value="GlmU"/>
    <property type="match status" value="1"/>
</dbReference>
<dbReference type="InterPro" id="IPR001451">
    <property type="entry name" value="Hexapep"/>
</dbReference>
<feature type="region of interest" description="N-acetyltransferase" evidence="18">
    <location>
        <begin position="254"/>
        <end position="449"/>
    </location>
</feature>
<feature type="binding site" evidence="18">
    <location>
        <begin position="372"/>
        <end position="373"/>
    </location>
    <ligand>
        <name>acetyl-CoA</name>
        <dbReference type="ChEBI" id="CHEBI:57288"/>
    </ligand>
</feature>
<evidence type="ECO:0000256" key="5">
    <source>
        <dbReference type="ARBA" id="ARBA00022679"/>
    </source>
</evidence>
<feature type="binding site" evidence="18">
    <location>
        <position position="173"/>
    </location>
    <ligand>
        <name>UDP-N-acetyl-alpha-D-glucosamine</name>
        <dbReference type="ChEBI" id="CHEBI:57705"/>
    </ligand>
</feature>
<gene>
    <name evidence="18" type="primary">glmU</name>
    <name evidence="20" type="ORF">SAMN06297382_1591</name>
</gene>
<evidence type="ECO:0000313" key="21">
    <source>
        <dbReference type="Proteomes" id="UP000198346"/>
    </source>
</evidence>
<keyword evidence="21" id="KW-1185">Reference proteome</keyword>
<keyword evidence="11 18" id="KW-0573">Peptidoglycan synthesis</keyword>
<evidence type="ECO:0000256" key="10">
    <source>
        <dbReference type="ARBA" id="ARBA00022960"/>
    </source>
</evidence>
<evidence type="ECO:0000256" key="13">
    <source>
        <dbReference type="ARBA" id="ARBA00023315"/>
    </source>
</evidence>
<dbReference type="CDD" id="cd03353">
    <property type="entry name" value="LbH_GlmU_C"/>
    <property type="match status" value="1"/>
</dbReference>
<feature type="active site" description="Proton acceptor" evidence="18">
    <location>
        <position position="349"/>
    </location>
</feature>
<dbReference type="GO" id="GO:0008360">
    <property type="term" value="P:regulation of cell shape"/>
    <property type="evidence" value="ECO:0007669"/>
    <property type="project" value="UniProtKB-KW"/>
</dbReference>
<keyword evidence="12 18" id="KW-0511">Multifunctional enzyme</keyword>
<comment type="pathway">
    <text evidence="18">Nucleotide-sugar biosynthesis; UDP-N-acetyl-alpha-D-glucosamine biosynthesis; N-acetyl-alpha-D-glucosamine 1-phosphate from alpha-D-glucosamine 6-phosphate (route II): step 2/2.</text>
</comment>
<dbReference type="GO" id="GO:0006048">
    <property type="term" value="P:UDP-N-acetylglucosamine biosynthetic process"/>
    <property type="evidence" value="ECO:0007669"/>
    <property type="project" value="UniProtKB-UniPathway"/>
</dbReference>
<reference evidence="20 21" key="1">
    <citation type="submission" date="2017-07" db="EMBL/GenBank/DDBJ databases">
        <authorList>
            <person name="Sun Z.S."/>
            <person name="Albrecht U."/>
            <person name="Echele G."/>
            <person name="Lee C.C."/>
        </authorList>
    </citation>
    <scope>NUCLEOTIDE SEQUENCE [LARGE SCALE GENOMIC DNA]</scope>
    <source>
        <strain evidence="20 21">CGMCC 1.12710</strain>
    </source>
</reference>
<dbReference type="SUPFAM" id="SSF53448">
    <property type="entry name" value="Nucleotide-diphospho-sugar transferases"/>
    <property type="match status" value="1"/>
</dbReference>